<reference evidence="4" key="1">
    <citation type="journal article" date="2020" name="bioRxiv">
        <title>Chromosome-level reference genome of the European wasp spider Argiope bruennichi: a resource for studies on range expansion and evolutionary adaptation.</title>
        <authorList>
            <person name="Sheffer M.M."/>
            <person name="Hoppe A."/>
            <person name="Krehenwinkel H."/>
            <person name="Uhl G."/>
            <person name="Kuss A.W."/>
            <person name="Jensen L."/>
            <person name="Jensen C."/>
            <person name="Gillespie R.G."/>
            <person name="Hoff K.J."/>
            <person name="Prost S."/>
        </authorList>
    </citation>
    <scope>NUCLEOTIDE SEQUENCE</scope>
</reference>
<evidence type="ECO:0000256" key="1">
    <source>
        <dbReference type="ARBA" id="ARBA00007584"/>
    </source>
</evidence>
<dbReference type="GO" id="GO:0019216">
    <property type="term" value="P:regulation of lipid metabolic process"/>
    <property type="evidence" value="ECO:0007669"/>
    <property type="project" value="TreeGrafter"/>
</dbReference>
<comment type="similarity">
    <text evidence="1">Belongs to the OPA3 family.</text>
</comment>
<evidence type="ECO:0000256" key="3">
    <source>
        <dbReference type="SAM" id="Coils"/>
    </source>
</evidence>
<keyword evidence="2 3" id="KW-0175">Coiled coil</keyword>
<dbReference type="InterPro" id="IPR010754">
    <property type="entry name" value="OPA3-like"/>
</dbReference>
<proteinExistence type="inferred from homology"/>
<reference evidence="4" key="2">
    <citation type="submission" date="2020-06" db="EMBL/GenBank/DDBJ databases">
        <authorList>
            <person name="Sheffer M."/>
        </authorList>
    </citation>
    <scope>NUCLEOTIDE SEQUENCE</scope>
</reference>
<dbReference type="EMBL" id="JABXBU010001863">
    <property type="protein sequence ID" value="KAF8781590.1"/>
    <property type="molecule type" value="Genomic_DNA"/>
</dbReference>
<dbReference type="PANTHER" id="PTHR12499:SF0">
    <property type="entry name" value="OPTIC ATROPHY 3 PROTEIN"/>
    <property type="match status" value="1"/>
</dbReference>
<dbReference type="Proteomes" id="UP000807504">
    <property type="component" value="Unassembled WGS sequence"/>
</dbReference>
<comment type="caution">
    <text evidence="4">The sequence shown here is derived from an EMBL/GenBank/DDBJ whole genome shotgun (WGS) entry which is preliminary data.</text>
</comment>
<dbReference type="PANTHER" id="PTHR12499">
    <property type="entry name" value="OPTIC ATROPHY 3 PROTEIN OPA3"/>
    <property type="match status" value="1"/>
</dbReference>
<dbReference type="GO" id="GO:0005739">
    <property type="term" value="C:mitochondrion"/>
    <property type="evidence" value="ECO:0007669"/>
    <property type="project" value="TreeGrafter"/>
</dbReference>
<dbReference type="AlphaFoldDB" id="A0A8T0EU29"/>
<feature type="coiled-coil region" evidence="3">
    <location>
        <begin position="132"/>
        <end position="159"/>
    </location>
</feature>
<sequence>MVAFPLVKLGALALRQISKPLANRLKTKAKNSHFFRTYICMPPAQLYHWVEVNVKMRMLNLGKPTEVPKLNETMAIELGADLLGEATIFMVAVLTLSAEYVRTSRNEKAKLAATEERFRNIHDDIDELKFIVEKQNAELLHLTRMYNAMEEKVETMEAKKKKPMHQSLL</sequence>
<evidence type="ECO:0000256" key="2">
    <source>
        <dbReference type="ARBA" id="ARBA00023054"/>
    </source>
</evidence>
<evidence type="ECO:0000313" key="4">
    <source>
        <dbReference type="EMBL" id="KAF8781590.1"/>
    </source>
</evidence>
<organism evidence="4 5">
    <name type="scientific">Argiope bruennichi</name>
    <name type="common">Wasp spider</name>
    <name type="synonym">Aranea bruennichi</name>
    <dbReference type="NCBI Taxonomy" id="94029"/>
    <lineage>
        <taxon>Eukaryota</taxon>
        <taxon>Metazoa</taxon>
        <taxon>Ecdysozoa</taxon>
        <taxon>Arthropoda</taxon>
        <taxon>Chelicerata</taxon>
        <taxon>Arachnida</taxon>
        <taxon>Araneae</taxon>
        <taxon>Araneomorphae</taxon>
        <taxon>Entelegynae</taxon>
        <taxon>Araneoidea</taxon>
        <taxon>Araneidae</taxon>
        <taxon>Argiope</taxon>
    </lineage>
</organism>
<gene>
    <name evidence="4" type="ORF">HNY73_011973</name>
</gene>
<protein>
    <submittedName>
        <fullName evidence="4">Putative OPA3-like protein</fullName>
    </submittedName>
</protein>
<evidence type="ECO:0000313" key="5">
    <source>
        <dbReference type="Proteomes" id="UP000807504"/>
    </source>
</evidence>
<accession>A0A8T0EU29</accession>
<dbReference type="Pfam" id="PF07047">
    <property type="entry name" value="OPA3"/>
    <property type="match status" value="1"/>
</dbReference>
<name>A0A8T0EU29_ARGBR</name>
<keyword evidence="5" id="KW-1185">Reference proteome</keyword>